<sequence>MYNNILIPIDLEHVEMFPRAVEVAIQLFGNEKGKIHSLYVDSTKIHSISFTQVDNEVASQMRKEMKKRVRRVFEEHVPEEMQGSCHIRNGVVYDEILEEESRLQPDVILVAAGKPGVASYLLGSNAEKVLRHAQGNVFVIRDNKHW</sequence>
<dbReference type="Pfam" id="PF00582">
    <property type="entry name" value="Usp"/>
    <property type="match status" value="1"/>
</dbReference>
<dbReference type="CDD" id="cd00293">
    <property type="entry name" value="USP-like"/>
    <property type="match status" value="1"/>
</dbReference>
<comment type="caution">
    <text evidence="3">The sequence shown here is derived from an EMBL/GenBank/DDBJ whole genome shotgun (WGS) entry which is preliminary data.</text>
</comment>
<dbReference type="Gene3D" id="3.40.50.620">
    <property type="entry name" value="HUPs"/>
    <property type="match status" value="1"/>
</dbReference>
<gene>
    <name evidence="3" type="ORF">EOE65_00875</name>
</gene>
<evidence type="ECO:0000313" key="4">
    <source>
        <dbReference type="Proteomes" id="UP000282818"/>
    </source>
</evidence>
<keyword evidence="4" id="KW-1185">Reference proteome</keyword>
<dbReference type="EMBL" id="SACQ01000001">
    <property type="protein sequence ID" value="RVU32236.1"/>
    <property type="molecule type" value="Genomic_DNA"/>
</dbReference>
<reference evidence="3 4" key="1">
    <citation type="submission" date="2019-01" db="EMBL/GenBank/DDBJ databases">
        <authorList>
            <person name="Chen W.-M."/>
        </authorList>
    </citation>
    <scope>NUCLEOTIDE SEQUENCE [LARGE SCALE GENOMIC DNA]</scope>
    <source>
        <strain evidence="3 4">HPM-16</strain>
    </source>
</reference>
<dbReference type="SUPFAM" id="SSF52402">
    <property type="entry name" value="Adenine nucleotide alpha hydrolases-like"/>
    <property type="match status" value="1"/>
</dbReference>
<dbReference type="InterPro" id="IPR006016">
    <property type="entry name" value="UspA"/>
</dbReference>
<dbReference type="InterPro" id="IPR014729">
    <property type="entry name" value="Rossmann-like_a/b/a_fold"/>
</dbReference>
<evidence type="ECO:0000313" key="3">
    <source>
        <dbReference type="EMBL" id="RVU32236.1"/>
    </source>
</evidence>
<evidence type="ECO:0000256" key="1">
    <source>
        <dbReference type="ARBA" id="ARBA00008791"/>
    </source>
</evidence>
<dbReference type="PRINTS" id="PR01438">
    <property type="entry name" value="UNVRSLSTRESS"/>
</dbReference>
<evidence type="ECO:0000259" key="2">
    <source>
        <dbReference type="Pfam" id="PF00582"/>
    </source>
</evidence>
<name>A0A437QCJ5_9GAMM</name>
<protein>
    <recommendedName>
        <fullName evidence="2">UspA domain-containing protein</fullName>
    </recommendedName>
</protein>
<dbReference type="AlphaFoldDB" id="A0A437QCJ5"/>
<proteinExistence type="inferred from homology"/>
<accession>A0A437QCJ5</accession>
<dbReference type="Proteomes" id="UP000282818">
    <property type="component" value="Unassembled WGS sequence"/>
</dbReference>
<dbReference type="RefSeq" id="WP_127692405.1">
    <property type="nucleotide sequence ID" value="NZ_SACQ01000001.1"/>
</dbReference>
<dbReference type="InterPro" id="IPR006015">
    <property type="entry name" value="Universal_stress_UspA"/>
</dbReference>
<feature type="domain" description="UspA" evidence="2">
    <location>
        <begin position="1"/>
        <end position="141"/>
    </location>
</feature>
<organism evidence="3 4">
    <name type="scientific">Neptunomonas marina</name>
    <dbReference type="NCBI Taxonomy" id="1815562"/>
    <lineage>
        <taxon>Bacteria</taxon>
        <taxon>Pseudomonadati</taxon>
        <taxon>Pseudomonadota</taxon>
        <taxon>Gammaproteobacteria</taxon>
        <taxon>Oceanospirillales</taxon>
        <taxon>Oceanospirillaceae</taxon>
        <taxon>Neptunomonas</taxon>
    </lineage>
</organism>
<comment type="similarity">
    <text evidence="1">Belongs to the universal stress protein A family.</text>
</comment>